<reference evidence="1" key="1">
    <citation type="submission" date="2021-06" db="EMBL/GenBank/DDBJ databases">
        <authorList>
            <person name="Kallberg Y."/>
            <person name="Tangrot J."/>
            <person name="Rosling A."/>
        </authorList>
    </citation>
    <scope>NUCLEOTIDE SEQUENCE</scope>
    <source>
        <strain evidence="1">28 12/20/2015</strain>
    </source>
</reference>
<comment type="caution">
    <text evidence="1">The sequence shown here is derived from an EMBL/GenBank/DDBJ whole genome shotgun (WGS) entry which is preliminary data.</text>
</comment>
<accession>A0ACA9KWL2</accession>
<protein>
    <submittedName>
        <fullName evidence="1">17481_t:CDS:1</fullName>
    </submittedName>
</protein>
<keyword evidence="2" id="KW-1185">Reference proteome</keyword>
<evidence type="ECO:0000313" key="2">
    <source>
        <dbReference type="Proteomes" id="UP000789366"/>
    </source>
</evidence>
<gene>
    <name evidence="1" type="ORF">SPELUC_LOCUS2862</name>
</gene>
<sequence>MYIQEPEYNKEFNEPEEVLNLSTNHWIKRKEKLYNRLLCEGYKYARDLTHYLEDIPPIDLDEYGTIYPLADFYYPALIPPLSILARRGDICGRCLITMSSIIEGGMSLFTIKRNRKTSLDNLIEMNYSSLTALLEMCWDSNKAREWRSVILMKFLHHPNLISSKYSPNALYDVFIKTNVLEPEHILILARAIY</sequence>
<name>A0ACA9KWL2_9GLOM</name>
<organism evidence="1 2">
    <name type="scientific">Cetraspora pellucida</name>
    <dbReference type="NCBI Taxonomy" id="1433469"/>
    <lineage>
        <taxon>Eukaryota</taxon>
        <taxon>Fungi</taxon>
        <taxon>Fungi incertae sedis</taxon>
        <taxon>Mucoromycota</taxon>
        <taxon>Glomeromycotina</taxon>
        <taxon>Glomeromycetes</taxon>
        <taxon>Diversisporales</taxon>
        <taxon>Gigasporaceae</taxon>
        <taxon>Cetraspora</taxon>
    </lineage>
</organism>
<dbReference type="EMBL" id="CAJVPW010002053">
    <property type="protein sequence ID" value="CAG8497750.1"/>
    <property type="molecule type" value="Genomic_DNA"/>
</dbReference>
<evidence type="ECO:0000313" key="1">
    <source>
        <dbReference type="EMBL" id="CAG8497750.1"/>
    </source>
</evidence>
<dbReference type="Proteomes" id="UP000789366">
    <property type="component" value="Unassembled WGS sequence"/>
</dbReference>
<proteinExistence type="predicted"/>